<sequence length="232" mass="27129">MYQSILILNSIRIYDIEPEIEFRIDIDFFLHFFLTFLFPLSSLSLSLSLSLCFSRAALKDGPINFLLGIFLPSATDIFEFLTYLILRMRHCHYKNFRICQIRPHQSMIAILRFQILSVISTLTISFHFCSQLLSPPFLSRLHSPSFPFPLSLPVSFSRTFSVFPLFTFSTWPSLTFFYFLSLFLNLLFLFLSHSHSLLSGFSLAYSLSLSDSFLFLSQYLYIHYFFTDIVVL</sequence>
<feature type="transmembrane region" description="Helical" evidence="1">
    <location>
        <begin position="63"/>
        <end position="86"/>
    </location>
</feature>
<comment type="caution">
    <text evidence="2">The sequence shown here is derived from an EMBL/GenBank/DDBJ whole genome shotgun (WGS) entry which is preliminary data.</text>
</comment>
<keyword evidence="3" id="KW-1185">Reference proteome</keyword>
<keyword evidence="1" id="KW-0812">Transmembrane</keyword>
<proteinExistence type="predicted"/>
<protein>
    <submittedName>
        <fullName evidence="2">Uncharacterized protein</fullName>
    </submittedName>
</protein>
<name>A0A812B9P3_ACAPH</name>
<feature type="transmembrane region" description="Helical" evidence="1">
    <location>
        <begin position="203"/>
        <end position="226"/>
    </location>
</feature>
<organism evidence="2 3">
    <name type="scientific">Acanthosepion pharaonis</name>
    <name type="common">Pharaoh cuttlefish</name>
    <name type="synonym">Sepia pharaonis</name>
    <dbReference type="NCBI Taxonomy" id="158019"/>
    <lineage>
        <taxon>Eukaryota</taxon>
        <taxon>Metazoa</taxon>
        <taxon>Spiralia</taxon>
        <taxon>Lophotrochozoa</taxon>
        <taxon>Mollusca</taxon>
        <taxon>Cephalopoda</taxon>
        <taxon>Coleoidea</taxon>
        <taxon>Decapodiformes</taxon>
        <taxon>Sepiida</taxon>
        <taxon>Sepiina</taxon>
        <taxon>Sepiidae</taxon>
        <taxon>Acanthosepion</taxon>
    </lineage>
</organism>
<dbReference type="EMBL" id="CAHIKZ030000391">
    <property type="protein sequence ID" value="CAE1171800.1"/>
    <property type="molecule type" value="Genomic_DNA"/>
</dbReference>
<evidence type="ECO:0000313" key="3">
    <source>
        <dbReference type="Proteomes" id="UP000597762"/>
    </source>
</evidence>
<evidence type="ECO:0000313" key="2">
    <source>
        <dbReference type="EMBL" id="CAE1171800.1"/>
    </source>
</evidence>
<feature type="transmembrane region" description="Helical" evidence="1">
    <location>
        <begin position="171"/>
        <end position="191"/>
    </location>
</feature>
<gene>
    <name evidence="2" type="ORF">SPHA_11778</name>
</gene>
<feature type="transmembrane region" description="Helical" evidence="1">
    <location>
        <begin position="107"/>
        <end position="128"/>
    </location>
</feature>
<feature type="transmembrane region" description="Helical" evidence="1">
    <location>
        <begin position="28"/>
        <end position="51"/>
    </location>
</feature>
<keyword evidence="1" id="KW-0472">Membrane</keyword>
<dbReference type="AlphaFoldDB" id="A0A812B9P3"/>
<dbReference type="Proteomes" id="UP000597762">
    <property type="component" value="Unassembled WGS sequence"/>
</dbReference>
<reference evidence="2" key="1">
    <citation type="submission" date="2021-01" db="EMBL/GenBank/DDBJ databases">
        <authorList>
            <person name="Li R."/>
            <person name="Bekaert M."/>
        </authorList>
    </citation>
    <scope>NUCLEOTIDE SEQUENCE</scope>
    <source>
        <strain evidence="2">Farmed</strain>
    </source>
</reference>
<evidence type="ECO:0000256" key="1">
    <source>
        <dbReference type="SAM" id="Phobius"/>
    </source>
</evidence>
<accession>A0A812B9P3</accession>
<keyword evidence="1" id="KW-1133">Transmembrane helix</keyword>